<dbReference type="PANTHER" id="PTHR47019">
    <property type="entry name" value="LIPID II FLIPPASE MURJ"/>
    <property type="match status" value="1"/>
</dbReference>
<dbReference type="GO" id="GO:0008360">
    <property type="term" value="P:regulation of cell shape"/>
    <property type="evidence" value="ECO:0007669"/>
    <property type="project" value="UniProtKB-KW"/>
</dbReference>
<feature type="transmembrane region" description="Helical" evidence="8">
    <location>
        <begin position="412"/>
        <end position="432"/>
    </location>
</feature>
<feature type="transmembrane region" description="Helical" evidence="8">
    <location>
        <begin position="144"/>
        <end position="166"/>
    </location>
</feature>
<evidence type="ECO:0000256" key="1">
    <source>
        <dbReference type="ARBA" id="ARBA00004651"/>
    </source>
</evidence>
<keyword evidence="4" id="KW-0133">Cell shape</keyword>
<feature type="transmembrane region" description="Helical" evidence="8">
    <location>
        <begin position="109"/>
        <end position="132"/>
    </location>
</feature>
<dbReference type="Pfam" id="PF03023">
    <property type="entry name" value="MurJ"/>
    <property type="match status" value="1"/>
</dbReference>
<dbReference type="CDD" id="cd13123">
    <property type="entry name" value="MATE_MurJ_like"/>
    <property type="match status" value="1"/>
</dbReference>
<feature type="transmembrane region" description="Helical" evidence="8">
    <location>
        <begin position="438"/>
        <end position="460"/>
    </location>
</feature>
<dbReference type="GO" id="GO:0005886">
    <property type="term" value="C:plasma membrane"/>
    <property type="evidence" value="ECO:0007669"/>
    <property type="project" value="UniProtKB-SubCell"/>
</dbReference>
<evidence type="ECO:0000256" key="4">
    <source>
        <dbReference type="ARBA" id="ARBA00022960"/>
    </source>
</evidence>
<feature type="transmembrane region" description="Helical" evidence="8">
    <location>
        <begin position="178"/>
        <end position="198"/>
    </location>
</feature>
<dbReference type="InterPro" id="IPR004268">
    <property type="entry name" value="MurJ"/>
</dbReference>
<evidence type="ECO:0000313" key="9">
    <source>
        <dbReference type="EMBL" id="REH49865.1"/>
    </source>
</evidence>
<evidence type="ECO:0000256" key="3">
    <source>
        <dbReference type="ARBA" id="ARBA00022692"/>
    </source>
</evidence>
<gene>
    <name evidence="9" type="ORF">BCF44_104128</name>
</gene>
<dbReference type="AlphaFoldDB" id="A0A3E0HV72"/>
<evidence type="ECO:0000256" key="7">
    <source>
        <dbReference type="ARBA" id="ARBA00023136"/>
    </source>
</evidence>
<dbReference type="Proteomes" id="UP000256269">
    <property type="component" value="Unassembled WGS sequence"/>
</dbReference>
<dbReference type="GO" id="GO:0034204">
    <property type="term" value="P:lipid translocation"/>
    <property type="evidence" value="ECO:0007669"/>
    <property type="project" value="TreeGrafter"/>
</dbReference>
<keyword evidence="6 8" id="KW-1133">Transmembrane helix</keyword>
<name>A0A3E0HV72_9PSEU</name>
<dbReference type="GO" id="GO:0015648">
    <property type="term" value="F:lipid-linked peptidoglycan transporter activity"/>
    <property type="evidence" value="ECO:0007669"/>
    <property type="project" value="TreeGrafter"/>
</dbReference>
<keyword evidence="5" id="KW-0573">Peptidoglycan synthesis</keyword>
<keyword evidence="2" id="KW-1003">Cell membrane</keyword>
<evidence type="ECO:0000256" key="8">
    <source>
        <dbReference type="SAM" id="Phobius"/>
    </source>
</evidence>
<keyword evidence="7 8" id="KW-0472">Membrane</keyword>
<evidence type="ECO:0000256" key="5">
    <source>
        <dbReference type="ARBA" id="ARBA00022984"/>
    </source>
</evidence>
<protein>
    <submittedName>
        <fullName evidence="9">Putative peptidoglycan lipid II flippase</fullName>
    </submittedName>
</protein>
<dbReference type="RefSeq" id="WP_246014987.1">
    <property type="nucleotide sequence ID" value="NZ_CP144375.1"/>
</dbReference>
<evidence type="ECO:0000313" key="10">
    <source>
        <dbReference type="Proteomes" id="UP000256269"/>
    </source>
</evidence>
<feature type="transmembrane region" description="Helical" evidence="8">
    <location>
        <begin position="34"/>
        <end position="57"/>
    </location>
</feature>
<feature type="transmembrane region" description="Helical" evidence="8">
    <location>
        <begin position="481"/>
        <end position="501"/>
    </location>
</feature>
<feature type="transmembrane region" description="Helical" evidence="8">
    <location>
        <begin position="296"/>
        <end position="314"/>
    </location>
</feature>
<proteinExistence type="predicted"/>
<keyword evidence="3 8" id="KW-0812">Transmembrane</keyword>
<dbReference type="EMBL" id="QUNO01000004">
    <property type="protein sequence ID" value="REH49865.1"/>
    <property type="molecule type" value="Genomic_DNA"/>
</dbReference>
<dbReference type="GO" id="GO:0009252">
    <property type="term" value="P:peptidoglycan biosynthetic process"/>
    <property type="evidence" value="ECO:0007669"/>
    <property type="project" value="UniProtKB-KW"/>
</dbReference>
<accession>A0A3E0HV72</accession>
<feature type="transmembrane region" description="Helical" evidence="8">
    <location>
        <begin position="342"/>
        <end position="365"/>
    </location>
</feature>
<feature type="transmembrane region" description="Helical" evidence="8">
    <location>
        <begin position="214"/>
        <end position="237"/>
    </location>
</feature>
<organism evidence="9 10">
    <name type="scientific">Kutzneria buriramensis</name>
    <dbReference type="NCBI Taxonomy" id="1045776"/>
    <lineage>
        <taxon>Bacteria</taxon>
        <taxon>Bacillati</taxon>
        <taxon>Actinomycetota</taxon>
        <taxon>Actinomycetes</taxon>
        <taxon>Pseudonocardiales</taxon>
        <taxon>Pseudonocardiaceae</taxon>
        <taxon>Kutzneria</taxon>
    </lineage>
</organism>
<dbReference type="PANTHER" id="PTHR47019:SF1">
    <property type="entry name" value="LIPID II FLIPPASE MURJ"/>
    <property type="match status" value="1"/>
</dbReference>
<evidence type="ECO:0000256" key="2">
    <source>
        <dbReference type="ARBA" id="ARBA00022475"/>
    </source>
</evidence>
<keyword evidence="10" id="KW-1185">Reference proteome</keyword>
<feature type="transmembrane region" description="Helical" evidence="8">
    <location>
        <begin position="258"/>
        <end position="276"/>
    </location>
</feature>
<feature type="transmembrane region" description="Helical" evidence="8">
    <location>
        <begin position="69"/>
        <end position="88"/>
    </location>
</feature>
<feature type="transmembrane region" description="Helical" evidence="8">
    <location>
        <begin position="377"/>
        <end position="400"/>
    </location>
</feature>
<dbReference type="InterPro" id="IPR051050">
    <property type="entry name" value="Lipid_II_flippase_MurJ/MviN"/>
</dbReference>
<reference evidence="9 10" key="1">
    <citation type="submission" date="2018-08" db="EMBL/GenBank/DDBJ databases">
        <title>Genomic Encyclopedia of Archaeal and Bacterial Type Strains, Phase II (KMG-II): from individual species to whole genera.</title>
        <authorList>
            <person name="Goeker M."/>
        </authorList>
    </citation>
    <scope>NUCLEOTIDE SEQUENCE [LARGE SCALE GENOMIC DNA]</scope>
    <source>
        <strain evidence="9 10">DSM 45791</strain>
    </source>
</reference>
<comment type="caution">
    <text evidence="9">The sequence shown here is derived from an EMBL/GenBank/DDBJ whole genome shotgun (WGS) entry which is preliminary data.</text>
</comment>
<sequence>MSEPATIIIRAADLQGEESPSLAKASGSMAIATLISRVTGFGWRLALTVLLGITATQDAYNAANNFPNMIYELFVGNVLTSVMIPVLIKARHDDEDRGVAYTQRLVTMGTVMLLAVTVLAVACAPLLTSVFVDSSTGQSRPEVVTAFGYLVLPEILFYGISALFSAILNAQNIFKAPAWAPVANNVIMFGTLAAYVIVPGDRDLNPFHFTDAKFLVLGIGSTLGVAAQAVVLVPALLRSGFKLRWRWGWDKRIGQFGGLMGWAFGYVLVSQVTVWATTRVATGAAGGGLSIYLQSWNLLQVPYGVLGVSLLTAIMPKMSQAAAEGDVPGVLDYLSQGSRLTAVMLVPISALMTVLGPAMGVALFSLKSSEAAGAFELGLGVTASAFLLLPYAVTLLQLRVFYAFNDSRTPTVLRLFMVIFQVPLTFACPLVLPAQDVVYGIACVNGLTYAVGMLMGEIWLRRRFGKLGSRRVVRTYVKTGVSSVWGAAAALAVVLLVTHYIPGGIHRAGGAWVTLLGGGLLGLACAFGMMTLLRVHELQPALSRITRFVRRT</sequence>
<evidence type="ECO:0000256" key="6">
    <source>
        <dbReference type="ARBA" id="ARBA00022989"/>
    </source>
</evidence>
<dbReference type="PRINTS" id="PR01806">
    <property type="entry name" value="VIRFACTRMVIN"/>
</dbReference>
<feature type="transmembrane region" description="Helical" evidence="8">
    <location>
        <begin position="513"/>
        <end position="535"/>
    </location>
</feature>
<comment type="subcellular location">
    <subcellularLocation>
        <location evidence="1">Cell membrane</location>
        <topology evidence="1">Multi-pass membrane protein</topology>
    </subcellularLocation>
</comment>